<keyword evidence="1" id="KW-0732">Signal</keyword>
<dbReference type="AlphaFoldDB" id="A0A2T5C642"/>
<evidence type="ECO:0000313" key="4">
    <source>
        <dbReference type="Proteomes" id="UP000243525"/>
    </source>
</evidence>
<evidence type="ECO:0000259" key="2">
    <source>
        <dbReference type="Pfam" id="PF16372"/>
    </source>
</evidence>
<sequence>MKLIQTGIAILFALMVALTGCDSSADRVVYDGPEYVMFADTLTYFPVSNSEDYLELNLGSTVACPYDRTYAVEVDDANSTAVEDYHFVIESNSVTIKAGERSAKFRIKGIYEHIDMLESLSVSFNLIADEAEQWDLYGTKTRVQIMKACPFDLNTFTGYCKLTSTYYSDYMTSTDMRLLETEAADDDLSVVLHDFYYDGYDLTISFDPTNPLEPFVSMDDQLLGSTAEAFGTVYGNGELMIGQPSAYISYYNVCQQFVVLYVTVYVENVGTVGTYVNVLEWISDQEAEQLKKEGY</sequence>
<comment type="caution">
    <text evidence="3">The sequence shown here is derived from an EMBL/GenBank/DDBJ whole genome shotgun (WGS) entry which is preliminary data.</text>
</comment>
<name>A0A2T5C642_9BACT</name>
<dbReference type="PROSITE" id="PS51257">
    <property type="entry name" value="PROKAR_LIPOPROTEIN"/>
    <property type="match status" value="1"/>
</dbReference>
<dbReference type="Proteomes" id="UP000243525">
    <property type="component" value="Unassembled WGS sequence"/>
</dbReference>
<keyword evidence="4" id="KW-1185">Reference proteome</keyword>
<accession>A0A2T5C642</accession>
<gene>
    <name evidence="3" type="ORF">C8N47_10168</name>
</gene>
<proteinExistence type="predicted"/>
<dbReference type="Pfam" id="PF16372">
    <property type="entry name" value="DUF4984"/>
    <property type="match status" value="1"/>
</dbReference>
<evidence type="ECO:0000313" key="3">
    <source>
        <dbReference type="EMBL" id="PTN10420.1"/>
    </source>
</evidence>
<dbReference type="InterPro" id="IPR032283">
    <property type="entry name" value="DUF4984"/>
</dbReference>
<feature type="chain" id="PRO_5015431201" evidence="1">
    <location>
        <begin position="26"/>
        <end position="295"/>
    </location>
</feature>
<reference evidence="3 4" key="1">
    <citation type="submission" date="2018-04" db="EMBL/GenBank/DDBJ databases">
        <title>Genomic Encyclopedia of Archaeal and Bacterial Type Strains, Phase II (KMG-II): from individual species to whole genera.</title>
        <authorList>
            <person name="Goeker M."/>
        </authorList>
    </citation>
    <scope>NUCLEOTIDE SEQUENCE [LARGE SCALE GENOMIC DNA]</scope>
    <source>
        <strain evidence="3 4">DSM 28823</strain>
    </source>
</reference>
<feature type="signal peptide" evidence="1">
    <location>
        <begin position="1"/>
        <end position="25"/>
    </location>
</feature>
<evidence type="ECO:0000256" key="1">
    <source>
        <dbReference type="SAM" id="SignalP"/>
    </source>
</evidence>
<dbReference type="EMBL" id="QAAD01000001">
    <property type="protein sequence ID" value="PTN10420.1"/>
    <property type="molecule type" value="Genomic_DNA"/>
</dbReference>
<organism evidence="3 4">
    <name type="scientific">Mangrovibacterium marinum</name>
    <dbReference type="NCBI Taxonomy" id="1639118"/>
    <lineage>
        <taxon>Bacteria</taxon>
        <taxon>Pseudomonadati</taxon>
        <taxon>Bacteroidota</taxon>
        <taxon>Bacteroidia</taxon>
        <taxon>Marinilabiliales</taxon>
        <taxon>Prolixibacteraceae</taxon>
        <taxon>Mangrovibacterium</taxon>
    </lineage>
</organism>
<dbReference type="RefSeq" id="WP_107820530.1">
    <property type="nucleotide sequence ID" value="NZ_OY782574.1"/>
</dbReference>
<protein>
    <submittedName>
        <fullName evidence="3">Uncharacterized protein DUF4843</fullName>
    </submittedName>
</protein>
<feature type="domain" description="DUF4984" evidence="2">
    <location>
        <begin position="136"/>
        <end position="292"/>
    </location>
</feature>
<dbReference type="OrthoDB" id="1000908at2"/>